<dbReference type="GO" id="GO:0016887">
    <property type="term" value="F:ATP hydrolysis activity"/>
    <property type="evidence" value="ECO:0007669"/>
    <property type="project" value="InterPro"/>
</dbReference>
<dbReference type="SMART" id="SM00382">
    <property type="entry name" value="AAA"/>
    <property type="match status" value="1"/>
</dbReference>
<dbReference type="PROSITE" id="PS00211">
    <property type="entry name" value="ABC_TRANSPORTER_1"/>
    <property type="match status" value="1"/>
</dbReference>
<dbReference type="Pfam" id="PF00005">
    <property type="entry name" value="ABC_tran"/>
    <property type="match status" value="1"/>
</dbReference>
<proteinExistence type="inferred from homology"/>
<sequence length="339" mass="36540">MTATEAPLLEVRGVVKTFPAGGLLHRRVVHAVDGVDLHVRRGEVLSLVGESGSGKSTLGRCIAGMSAPDSGSILFDGQDVAALDRAGRVEFRRRVQPVFQDPRASLDPRWPIARTIAEPLVANGMGAAAARDARVAELMSLVGLPRHLADRRPRELSGGQQQRVAIAAALALEPELLVADEPVSALDVSVQAQILNLLAELRERLGLALLFIAHDLGVVEYLSDRVAVMYLGRVVETGTVDDIFEQPQHPYTRALIDAIPHPDPQRRMTTARLAGEIPSPIAPPSGCHYHTRCPWAVDRCSVERPGQTPFGPTHEAACFVAAEHPFPPRTSVTLQKGTL</sequence>
<dbReference type="SUPFAM" id="SSF52540">
    <property type="entry name" value="P-loop containing nucleoside triphosphate hydrolases"/>
    <property type="match status" value="1"/>
</dbReference>
<dbReference type="NCBIfam" id="TIGR01727">
    <property type="entry name" value="oligo_HPY"/>
    <property type="match status" value="1"/>
</dbReference>
<dbReference type="EMBL" id="BMNA01000003">
    <property type="protein sequence ID" value="GGL99733.1"/>
    <property type="molecule type" value="Genomic_DNA"/>
</dbReference>
<dbReference type="Gene3D" id="3.40.50.300">
    <property type="entry name" value="P-loop containing nucleotide triphosphate hydrolases"/>
    <property type="match status" value="1"/>
</dbReference>
<dbReference type="InterPro" id="IPR017871">
    <property type="entry name" value="ABC_transporter-like_CS"/>
</dbReference>
<evidence type="ECO:0000256" key="2">
    <source>
        <dbReference type="ARBA" id="ARBA00022448"/>
    </source>
</evidence>
<dbReference type="RefSeq" id="WP_188941311.1">
    <property type="nucleotide sequence ID" value="NZ_BMNA01000003.1"/>
</dbReference>
<keyword evidence="3" id="KW-0547">Nucleotide-binding</keyword>
<dbReference type="AlphaFoldDB" id="A0A917SW98"/>
<evidence type="ECO:0000256" key="3">
    <source>
        <dbReference type="ARBA" id="ARBA00022741"/>
    </source>
</evidence>
<dbReference type="InterPro" id="IPR003593">
    <property type="entry name" value="AAA+_ATPase"/>
</dbReference>
<dbReference type="InterPro" id="IPR050319">
    <property type="entry name" value="ABC_transp_ATP-bind"/>
</dbReference>
<protein>
    <submittedName>
        <fullName evidence="6">ABC transporter ATP-binding protein</fullName>
    </submittedName>
</protein>
<comment type="similarity">
    <text evidence="1">Belongs to the ABC transporter superfamily.</text>
</comment>
<dbReference type="InterPro" id="IPR013563">
    <property type="entry name" value="Oligopep_ABC_C"/>
</dbReference>
<dbReference type="InterPro" id="IPR003439">
    <property type="entry name" value="ABC_transporter-like_ATP-bd"/>
</dbReference>
<dbReference type="Pfam" id="PF08352">
    <property type="entry name" value="oligo_HPY"/>
    <property type="match status" value="1"/>
</dbReference>
<accession>A0A917SW98</accession>
<dbReference type="Proteomes" id="UP000655208">
    <property type="component" value="Unassembled WGS sequence"/>
</dbReference>
<reference evidence="6" key="1">
    <citation type="journal article" date="2014" name="Int. J. Syst. Evol. Microbiol.">
        <title>Complete genome sequence of Corynebacterium casei LMG S-19264T (=DSM 44701T), isolated from a smear-ripened cheese.</title>
        <authorList>
            <consortium name="US DOE Joint Genome Institute (JGI-PGF)"/>
            <person name="Walter F."/>
            <person name="Albersmeier A."/>
            <person name="Kalinowski J."/>
            <person name="Ruckert C."/>
        </authorList>
    </citation>
    <scope>NUCLEOTIDE SEQUENCE</scope>
    <source>
        <strain evidence="6">CGMCC 4.7308</strain>
    </source>
</reference>
<gene>
    <name evidence="6" type="ORF">GCM10011594_19600</name>
</gene>
<dbReference type="GO" id="GO:0015833">
    <property type="term" value="P:peptide transport"/>
    <property type="evidence" value="ECO:0007669"/>
    <property type="project" value="InterPro"/>
</dbReference>
<dbReference type="GO" id="GO:0005524">
    <property type="term" value="F:ATP binding"/>
    <property type="evidence" value="ECO:0007669"/>
    <property type="project" value="UniProtKB-KW"/>
</dbReference>
<name>A0A917SW98_9ACTN</name>
<evidence type="ECO:0000313" key="7">
    <source>
        <dbReference type="Proteomes" id="UP000655208"/>
    </source>
</evidence>
<evidence type="ECO:0000259" key="5">
    <source>
        <dbReference type="PROSITE" id="PS50893"/>
    </source>
</evidence>
<evidence type="ECO:0000256" key="1">
    <source>
        <dbReference type="ARBA" id="ARBA00005417"/>
    </source>
</evidence>
<dbReference type="PANTHER" id="PTHR43776:SF7">
    <property type="entry name" value="D,D-DIPEPTIDE TRANSPORT ATP-BINDING PROTEIN DDPF-RELATED"/>
    <property type="match status" value="1"/>
</dbReference>
<dbReference type="PANTHER" id="PTHR43776">
    <property type="entry name" value="TRANSPORT ATP-BINDING PROTEIN"/>
    <property type="match status" value="1"/>
</dbReference>
<dbReference type="InterPro" id="IPR027417">
    <property type="entry name" value="P-loop_NTPase"/>
</dbReference>
<feature type="domain" description="ABC transporter" evidence="5">
    <location>
        <begin position="9"/>
        <end position="256"/>
    </location>
</feature>
<dbReference type="GO" id="GO:0055085">
    <property type="term" value="P:transmembrane transport"/>
    <property type="evidence" value="ECO:0007669"/>
    <property type="project" value="UniProtKB-ARBA"/>
</dbReference>
<evidence type="ECO:0000256" key="4">
    <source>
        <dbReference type="ARBA" id="ARBA00022840"/>
    </source>
</evidence>
<reference evidence="6" key="2">
    <citation type="submission" date="2020-09" db="EMBL/GenBank/DDBJ databases">
        <authorList>
            <person name="Sun Q."/>
            <person name="Zhou Y."/>
        </authorList>
    </citation>
    <scope>NUCLEOTIDE SEQUENCE</scope>
    <source>
        <strain evidence="6">CGMCC 4.7308</strain>
    </source>
</reference>
<dbReference type="FunFam" id="3.40.50.300:FF:000016">
    <property type="entry name" value="Oligopeptide ABC transporter ATP-binding component"/>
    <property type="match status" value="1"/>
</dbReference>
<comment type="caution">
    <text evidence="6">The sequence shown here is derived from an EMBL/GenBank/DDBJ whole genome shotgun (WGS) entry which is preliminary data.</text>
</comment>
<keyword evidence="7" id="KW-1185">Reference proteome</keyword>
<keyword evidence="4 6" id="KW-0067">ATP-binding</keyword>
<dbReference type="PROSITE" id="PS50893">
    <property type="entry name" value="ABC_TRANSPORTER_2"/>
    <property type="match status" value="1"/>
</dbReference>
<keyword evidence="2" id="KW-0813">Transport</keyword>
<organism evidence="6 7">
    <name type="scientific">Nakamurella endophytica</name>
    <dbReference type="NCBI Taxonomy" id="1748367"/>
    <lineage>
        <taxon>Bacteria</taxon>
        <taxon>Bacillati</taxon>
        <taxon>Actinomycetota</taxon>
        <taxon>Actinomycetes</taxon>
        <taxon>Nakamurellales</taxon>
        <taxon>Nakamurellaceae</taxon>
        <taxon>Nakamurella</taxon>
    </lineage>
</organism>
<dbReference type="CDD" id="cd03257">
    <property type="entry name" value="ABC_NikE_OppD_transporters"/>
    <property type="match status" value="1"/>
</dbReference>
<evidence type="ECO:0000313" key="6">
    <source>
        <dbReference type="EMBL" id="GGL99733.1"/>
    </source>
</evidence>